<dbReference type="Proteomes" id="UP000004913">
    <property type="component" value="Unassembled WGS sequence"/>
</dbReference>
<keyword evidence="2" id="KW-0472">Membrane</keyword>
<feature type="region of interest" description="Disordered" evidence="1">
    <location>
        <begin position="50"/>
        <end position="69"/>
    </location>
</feature>
<evidence type="ECO:0000313" key="3">
    <source>
        <dbReference type="EMBL" id="EGK03218.1"/>
    </source>
</evidence>
<accession>F5IUE2</accession>
<dbReference type="HOGENOM" id="CLU_2769241_0_0_10"/>
<gene>
    <name evidence="3" type="ORF">HMPREF9455_00709</name>
</gene>
<name>F5IUE2_9BACT</name>
<reference evidence="3 4" key="1">
    <citation type="submission" date="2011-04" db="EMBL/GenBank/DDBJ databases">
        <title>The Genome Sequence of Dysgonomonas gadei ATCC BAA-286.</title>
        <authorList>
            <consortium name="The Broad Institute Genome Sequencing Platform"/>
            <person name="Earl A."/>
            <person name="Ward D."/>
            <person name="Feldgarden M."/>
            <person name="Gevers D."/>
            <person name="Pudlo N."/>
            <person name="Martens E."/>
            <person name="Allen-Vercoe E."/>
            <person name="Young S.K."/>
            <person name="Zeng Q."/>
            <person name="Gargeya S."/>
            <person name="Fitzgerald M."/>
            <person name="Haas B."/>
            <person name="Abouelleil A."/>
            <person name="Alvarado L."/>
            <person name="Arachchi H.M."/>
            <person name="Berlin A."/>
            <person name="Brown A."/>
            <person name="Chapman S.B."/>
            <person name="Chen Z."/>
            <person name="Dunbar C."/>
            <person name="Freedman E."/>
            <person name="Gearin G."/>
            <person name="Gellesch M."/>
            <person name="Goldberg J."/>
            <person name="Griggs A."/>
            <person name="Gujja S."/>
            <person name="Heiman D."/>
            <person name="Howarth C."/>
            <person name="Larson L."/>
            <person name="Lui A."/>
            <person name="MacDonald P.J.P."/>
            <person name="Mehta T."/>
            <person name="Montmayeur A."/>
            <person name="Murphy C."/>
            <person name="Neiman D."/>
            <person name="Pearson M."/>
            <person name="Priest M."/>
            <person name="Roberts A."/>
            <person name="Saif S."/>
            <person name="Shea T."/>
            <person name="Shenoy N."/>
            <person name="Sisk P."/>
            <person name="Stolte C."/>
            <person name="Sykes S."/>
            <person name="Yandava C."/>
            <person name="Wortman J."/>
            <person name="Nusbaum C."/>
            <person name="Birren B."/>
        </authorList>
    </citation>
    <scope>NUCLEOTIDE SEQUENCE [LARGE SCALE GENOMIC DNA]</scope>
    <source>
        <strain evidence="3 4">ATCC BAA-286</strain>
    </source>
</reference>
<evidence type="ECO:0000256" key="1">
    <source>
        <dbReference type="SAM" id="MobiDB-lite"/>
    </source>
</evidence>
<dbReference type="EMBL" id="ADLV01000012">
    <property type="protein sequence ID" value="EGK03218.1"/>
    <property type="molecule type" value="Genomic_DNA"/>
</dbReference>
<proteinExistence type="predicted"/>
<evidence type="ECO:0000256" key="2">
    <source>
        <dbReference type="SAM" id="Phobius"/>
    </source>
</evidence>
<organism evidence="3 4">
    <name type="scientific">Dysgonomonas gadei ATCC BAA-286</name>
    <dbReference type="NCBI Taxonomy" id="742766"/>
    <lineage>
        <taxon>Bacteria</taxon>
        <taxon>Pseudomonadati</taxon>
        <taxon>Bacteroidota</taxon>
        <taxon>Bacteroidia</taxon>
        <taxon>Bacteroidales</taxon>
        <taxon>Dysgonomonadaceae</taxon>
        <taxon>Dysgonomonas</taxon>
    </lineage>
</organism>
<keyword evidence="4" id="KW-1185">Reference proteome</keyword>
<keyword evidence="2" id="KW-1133">Transmembrane helix</keyword>
<protein>
    <submittedName>
        <fullName evidence="3">Uncharacterized protein</fullName>
    </submittedName>
</protein>
<evidence type="ECO:0000313" key="4">
    <source>
        <dbReference type="Proteomes" id="UP000004913"/>
    </source>
</evidence>
<dbReference type="AlphaFoldDB" id="F5IUE2"/>
<feature type="transmembrane region" description="Helical" evidence="2">
    <location>
        <begin position="23"/>
        <end position="40"/>
    </location>
</feature>
<dbReference type="STRING" id="742766.HMPREF9455_00709"/>
<comment type="caution">
    <text evidence="3">The sequence shown here is derived from an EMBL/GenBank/DDBJ whole genome shotgun (WGS) entry which is preliminary data.</text>
</comment>
<sequence>MAHSLKYRDNRLFTDNYNYDFRHRSYIILHYLFHIIIFKLQKRTFGERVMKKHKKRSPTHGVQGHLQQL</sequence>
<keyword evidence="2" id="KW-0812">Transmembrane</keyword>